<evidence type="ECO:0000256" key="5">
    <source>
        <dbReference type="ARBA" id="ARBA00023204"/>
    </source>
</evidence>
<dbReference type="GO" id="GO:0016787">
    <property type="term" value="F:hydrolase activity"/>
    <property type="evidence" value="ECO:0007669"/>
    <property type="project" value="UniProtKB-KW"/>
</dbReference>
<evidence type="ECO:0000256" key="6">
    <source>
        <dbReference type="ARBA" id="ARBA00029466"/>
    </source>
</evidence>
<keyword evidence="1" id="KW-0540">Nuclease</keyword>
<dbReference type="NCBIfam" id="TIGR00632">
    <property type="entry name" value="vsr"/>
    <property type="match status" value="1"/>
</dbReference>
<dbReference type="CDD" id="cd00221">
    <property type="entry name" value="Vsr"/>
    <property type="match status" value="1"/>
</dbReference>
<feature type="region of interest" description="Disordered" evidence="7">
    <location>
        <begin position="62"/>
        <end position="107"/>
    </location>
</feature>
<name>A0A3S2V7E9_9HYPH</name>
<dbReference type="EMBL" id="SACP01000012">
    <property type="protein sequence ID" value="RVU17475.1"/>
    <property type="molecule type" value="Genomic_DNA"/>
</dbReference>
<dbReference type="Proteomes" id="UP000286997">
    <property type="component" value="Unassembled WGS sequence"/>
</dbReference>
<sequence>MAEVVPKRSGNIWLGCRSRHVQGAILSRLVGVADATAEGGKASRAALDIVDTREPVPHLHIRSRFDRRRGVKAPGRKASNRAGADQTARPRPPRPSEAGRFEGVTEATRKVMRANKGSNTKPEMIVRRLLHGLGYRYRVHRKDLPGKPDVAFGPRKKAIFVHGCFWHAHDAAGCKIASRPKSRTDFWEGKFVRNKERDARNVAALEAAGWQVLVVWECELGDSARLGATLTAFLND</sequence>
<evidence type="ECO:0000256" key="1">
    <source>
        <dbReference type="ARBA" id="ARBA00022722"/>
    </source>
</evidence>
<evidence type="ECO:0000256" key="2">
    <source>
        <dbReference type="ARBA" id="ARBA00022759"/>
    </source>
</evidence>
<keyword evidence="9" id="KW-1185">Reference proteome</keyword>
<keyword evidence="3" id="KW-0227">DNA damage</keyword>
<dbReference type="OrthoDB" id="9801520at2"/>
<evidence type="ECO:0000256" key="4">
    <source>
        <dbReference type="ARBA" id="ARBA00022801"/>
    </source>
</evidence>
<accession>A0A3S2V7E9</accession>
<dbReference type="GO" id="GO:0004519">
    <property type="term" value="F:endonuclease activity"/>
    <property type="evidence" value="ECO:0007669"/>
    <property type="project" value="UniProtKB-KW"/>
</dbReference>
<evidence type="ECO:0000313" key="9">
    <source>
        <dbReference type="Proteomes" id="UP000286997"/>
    </source>
</evidence>
<dbReference type="InterPro" id="IPR011335">
    <property type="entry name" value="Restrct_endonuc-II-like"/>
</dbReference>
<dbReference type="SUPFAM" id="SSF52980">
    <property type="entry name" value="Restriction endonuclease-like"/>
    <property type="match status" value="1"/>
</dbReference>
<keyword evidence="4" id="KW-0378">Hydrolase</keyword>
<evidence type="ECO:0000256" key="3">
    <source>
        <dbReference type="ARBA" id="ARBA00022763"/>
    </source>
</evidence>
<evidence type="ECO:0000313" key="8">
    <source>
        <dbReference type="EMBL" id="RVU17475.1"/>
    </source>
</evidence>
<comment type="similarity">
    <text evidence="6">Belongs to the Vsr family.</text>
</comment>
<keyword evidence="5" id="KW-0234">DNA repair</keyword>
<keyword evidence="2 8" id="KW-0255">Endonuclease</keyword>
<reference evidence="8 9" key="1">
    <citation type="submission" date="2019-01" db="EMBL/GenBank/DDBJ databases">
        <authorList>
            <person name="Chen W.-M."/>
        </authorList>
    </citation>
    <scope>NUCLEOTIDE SEQUENCE [LARGE SCALE GENOMIC DNA]</scope>
    <source>
        <strain evidence="8 9">TER-1</strain>
    </source>
</reference>
<organism evidence="8 9">
    <name type="scientific">Methylobacterium oryzihabitans</name>
    <dbReference type="NCBI Taxonomy" id="2499852"/>
    <lineage>
        <taxon>Bacteria</taxon>
        <taxon>Pseudomonadati</taxon>
        <taxon>Pseudomonadota</taxon>
        <taxon>Alphaproteobacteria</taxon>
        <taxon>Hyphomicrobiales</taxon>
        <taxon>Methylobacteriaceae</taxon>
        <taxon>Methylobacterium</taxon>
    </lineage>
</organism>
<evidence type="ECO:0000256" key="7">
    <source>
        <dbReference type="SAM" id="MobiDB-lite"/>
    </source>
</evidence>
<dbReference type="GO" id="GO:0006298">
    <property type="term" value="P:mismatch repair"/>
    <property type="evidence" value="ECO:0007669"/>
    <property type="project" value="InterPro"/>
</dbReference>
<protein>
    <submittedName>
        <fullName evidence="8">DNA mismatch endonuclease Vsr</fullName>
    </submittedName>
</protein>
<dbReference type="Gene3D" id="3.40.960.10">
    <property type="entry name" value="VSR Endonuclease"/>
    <property type="match status" value="1"/>
</dbReference>
<proteinExistence type="inferred from homology"/>
<dbReference type="AlphaFoldDB" id="A0A3S2V7E9"/>
<gene>
    <name evidence="8" type="primary">vsr</name>
    <name evidence="8" type="ORF">EOE48_13895</name>
</gene>
<dbReference type="InterPro" id="IPR004603">
    <property type="entry name" value="DNA_mismatch_endonuc_vsr"/>
</dbReference>
<feature type="compositionally biased region" description="Basic residues" evidence="7">
    <location>
        <begin position="62"/>
        <end position="79"/>
    </location>
</feature>
<dbReference type="Pfam" id="PF03852">
    <property type="entry name" value="Vsr"/>
    <property type="match status" value="1"/>
</dbReference>
<comment type="caution">
    <text evidence="8">The sequence shown here is derived from an EMBL/GenBank/DDBJ whole genome shotgun (WGS) entry which is preliminary data.</text>
</comment>